<keyword evidence="2" id="KW-1185">Reference proteome</keyword>
<protein>
    <submittedName>
        <fullName evidence="1">Uncharacterized protein</fullName>
    </submittedName>
</protein>
<dbReference type="Proteomes" id="UP000032142">
    <property type="component" value="Unassembled WGS sequence"/>
</dbReference>
<dbReference type="AlphaFoldDB" id="A0A0B0PKY4"/>
<evidence type="ECO:0000313" key="1">
    <source>
        <dbReference type="EMBL" id="KHG25089.1"/>
    </source>
</evidence>
<evidence type="ECO:0000313" key="2">
    <source>
        <dbReference type="Proteomes" id="UP000032142"/>
    </source>
</evidence>
<reference evidence="2" key="1">
    <citation type="submission" date="2014-09" db="EMBL/GenBank/DDBJ databases">
        <authorList>
            <person name="Mudge J."/>
            <person name="Ramaraj T."/>
            <person name="Lindquist I.E."/>
            <person name="Bharti A.K."/>
            <person name="Sundararajan A."/>
            <person name="Cameron C.T."/>
            <person name="Woodward J.E."/>
            <person name="May G.D."/>
            <person name="Brubaker C."/>
            <person name="Broadhvest J."/>
            <person name="Wilkins T.A."/>
        </authorList>
    </citation>
    <scope>NUCLEOTIDE SEQUENCE</scope>
    <source>
        <strain evidence="2">cv. AKA8401</strain>
    </source>
</reference>
<organism evidence="1 2">
    <name type="scientific">Gossypium arboreum</name>
    <name type="common">Tree cotton</name>
    <name type="synonym">Gossypium nanking</name>
    <dbReference type="NCBI Taxonomy" id="29729"/>
    <lineage>
        <taxon>Eukaryota</taxon>
        <taxon>Viridiplantae</taxon>
        <taxon>Streptophyta</taxon>
        <taxon>Embryophyta</taxon>
        <taxon>Tracheophyta</taxon>
        <taxon>Spermatophyta</taxon>
        <taxon>Magnoliopsida</taxon>
        <taxon>eudicotyledons</taxon>
        <taxon>Gunneridae</taxon>
        <taxon>Pentapetalae</taxon>
        <taxon>rosids</taxon>
        <taxon>malvids</taxon>
        <taxon>Malvales</taxon>
        <taxon>Malvaceae</taxon>
        <taxon>Malvoideae</taxon>
        <taxon>Gossypium</taxon>
    </lineage>
</organism>
<name>A0A0B0PKY4_GOSAR</name>
<dbReference type="EMBL" id="KN431242">
    <property type="protein sequence ID" value="KHG25089.1"/>
    <property type="molecule type" value="Genomic_DNA"/>
</dbReference>
<gene>
    <name evidence="1" type="ORF">F383_10667</name>
</gene>
<accession>A0A0B0PKY4</accession>
<proteinExistence type="predicted"/>
<sequence length="43" mass="4928">MPPIRDSVMSLGVNENHLVWTKVISNRATPTMLNAMLRYSRKV</sequence>